<dbReference type="Gene3D" id="3.90.550.10">
    <property type="entry name" value="Spore Coat Polysaccharide Biosynthesis Protein SpsA, Chain A"/>
    <property type="match status" value="1"/>
</dbReference>
<proteinExistence type="predicted"/>
<dbReference type="AlphaFoldDB" id="A0A6C0JUP0"/>
<dbReference type="SUPFAM" id="SSF53448">
    <property type="entry name" value="Nucleotide-diphospho-sugar transferases"/>
    <property type="match status" value="1"/>
</dbReference>
<dbReference type="InterPro" id="IPR001173">
    <property type="entry name" value="Glyco_trans_2-like"/>
</dbReference>
<dbReference type="CDD" id="cd00761">
    <property type="entry name" value="Glyco_tranf_GTA_type"/>
    <property type="match status" value="1"/>
</dbReference>
<feature type="domain" description="Glycosyltransferase 2-like" evidence="1">
    <location>
        <begin position="318"/>
        <end position="430"/>
    </location>
</feature>
<dbReference type="GO" id="GO:0016758">
    <property type="term" value="F:hexosyltransferase activity"/>
    <property type="evidence" value="ECO:0007669"/>
    <property type="project" value="UniProtKB-ARBA"/>
</dbReference>
<accession>A0A6C0JUP0</accession>
<dbReference type="Pfam" id="PF00535">
    <property type="entry name" value="Glycos_transf_2"/>
    <property type="match status" value="1"/>
</dbReference>
<name>A0A6C0JUP0_9ZZZZ</name>
<protein>
    <recommendedName>
        <fullName evidence="1">Glycosyltransferase 2-like domain-containing protein</fullName>
    </recommendedName>
</protein>
<dbReference type="PANTHER" id="PTHR22916:SF3">
    <property type="entry name" value="UDP-GLCNAC:BETAGAL BETA-1,3-N-ACETYLGLUCOSAMINYLTRANSFERASE-LIKE PROTEIN 1"/>
    <property type="match status" value="1"/>
</dbReference>
<evidence type="ECO:0000313" key="2">
    <source>
        <dbReference type="EMBL" id="QHU09465.1"/>
    </source>
</evidence>
<dbReference type="EMBL" id="MN740737">
    <property type="protein sequence ID" value="QHU09465.1"/>
    <property type="molecule type" value="Genomic_DNA"/>
</dbReference>
<dbReference type="PANTHER" id="PTHR22916">
    <property type="entry name" value="GLYCOSYLTRANSFERASE"/>
    <property type="match status" value="1"/>
</dbReference>
<dbReference type="InterPro" id="IPR029044">
    <property type="entry name" value="Nucleotide-diphossugar_trans"/>
</dbReference>
<organism evidence="2">
    <name type="scientific">viral metagenome</name>
    <dbReference type="NCBI Taxonomy" id="1070528"/>
    <lineage>
        <taxon>unclassified sequences</taxon>
        <taxon>metagenomes</taxon>
        <taxon>organismal metagenomes</taxon>
    </lineage>
</organism>
<evidence type="ECO:0000259" key="1">
    <source>
        <dbReference type="Pfam" id="PF00535"/>
    </source>
</evidence>
<sequence length="560" mass="62311">MNIIVLANKSNQFGLQKDVDGLRKALGGYNVKHCDPLEAPVPADILIHLEVPIYGWASWARTNILMVNPEHWLEIWDPYLFKFDVVVTRDELTAQLFSKKAKEVVCIPWGLAPCAASSVKPVADSFVWVLGGSVNKRAYVPLLLSVWKPTYPQLNIFTVEPFDLSGAVPPNVIVSCGDLSPNDREIFKSFKGHVCCSQAEGFGYTAAEAEQNGSFAIMNSLPCYLNDYVDSTGVCFLSSNLEKTYFDVGAPLEALQKELDIAMGQFMLFDSAASRARQSESAKRWQRFSKKIVGLVAQQRQAAPAVLPPRLDAYPPISIVTLIYNRKKFFDLACHSLMISDYPKDKIEWILVDDSDDPMEQNSDMIMGVANSTSSFKIVYVPLNGKRSISDKRNIGVDKATANIILFMDDDDHYPVSSIRRRVGWLTKHPWEPKAVACTTIACYDLVKGISAVNVPPMDLPLEQRVSEATLTFYKSWWAVKPFPRGIHIGEGEGFLVGRSKDVLEMPPQQIIVAFSHGKNASSRRVPSGADVKPGCFWGFEKEFLMFIHGLAGISVVEDQ</sequence>
<reference evidence="2" key="1">
    <citation type="journal article" date="2020" name="Nature">
        <title>Giant virus diversity and host interactions through global metagenomics.</title>
        <authorList>
            <person name="Schulz F."/>
            <person name="Roux S."/>
            <person name="Paez-Espino D."/>
            <person name="Jungbluth S."/>
            <person name="Walsh D.A."/>
            <person name="Denef V.J."/>
            <person name="McMahon K.D."/>
            <person name="Konstantinidis K.T."/>
            <person name="Eloe-Fadrosh E.A."/>
            <person name="Kyrpides N.C."/>
            <person name="Woyke T."/>
        </authorList>
    </citation>
    <scope>NUCLEOTIDE SEQUENCE</scope>
    <source>
        <strain evidence="2">GVMAG-S-1101164-105</strain>
    </source>
</reference>